<dbReference type="GO" id="GO:0003677">
    <property type="term" value="F:DNA binding"/>
    <property type="evidence" value="ECO:0007669"/>
    <property type="project" value="UniProtKB-UniRule"/>
</dbReference>
<dbReference type="Proteomes" id="UP000231414">
    <property type="component" value="Unassembled WGS sequence"/>
</dbReference>
<protein>
    <recommendedName>
        <fullName evidence="14">Tyrosine recombinase XerC</fullName>
    </recommendedName>
</protein>
<keyword evidence="4" id="KW-0159">Chromosome partition</keyword>
<organism evidence="12 13">
    <name type="scientific">candidate division WWE3 bacterium CG08_land_8_20_14_0_20_43_13</name>
    <dbReference type="NCBI Taxonomy" id="1975087"/>
    <lineage>
        <taxon>Bacteria</taxon>
        <taxon>Katanobacteria</taxon>
    </lineage>
</organism>
<feature type="domain" description="Tyr recombinase" evidence="10">
    <location>
        <begin position="119"/>
        <end position="303"/>
    </location>
</feature>
<dbReference type="SUPFAM" id="SSF47823">
    <property type="entry name" value="lambda integrase-like, N-terminal domain"/>
    <property type="match status" value="1"/>
</dbReference>
<keyword evidence="5" id="KW-0229">DNA integration</keyword>
<evidence type="ECO:0000256" key="7">
    <source>
        <dbReference type="ARBA" id="ARBA00023172"/>
    </source>
</evidence>
<comment type="subcellular location">
    <subcellularLocation>
        <location evidence="1">Cytoplasm</location>
    </subcellularLocation>
</comment>
<feature type="domain" description="Core-binding (CB)" evidence="11">
    <location>
        <begin position="3"/>
        <end position="99"/>
    </location>
</feature>
<dbReference type="GO" id="GO:0005737">
    <property type="term" value="C:cytoplasm"/>
    <property type="evidence" value="ECO:0007669"/>
    <property type="project" value="UniProtKB-SubCell"/>
</dbReference>
<dbReference type="GO" id="GO:0051301">
    <property type="term" value="P:cell division"/>
    <property type="evidence" value="ECO:0007669"/>
    <property type="project" value="UniProtKB-KW"/>
</dbReference>
<dbReference type="GO" id="GO:0007059">
    <property type="term" value="P:chromosome segregation"/>
    <property type="evidence" value="ECO:0007669"/>
    <property type="project" value="UniProtKB-KW"/>
</dbReference>
<evidence type="ECO:0000259" key="10">
    <source>
        <dbReference type="PROSITE" id="PS51898"/>
    </source>
</evidence>
<dbReference type="PROSITE" id="PS51900">
    <property type="entry name" value="CB"/>
    <property type="match status" value="1"/>
</dbReference>
<evidence type="ECO:0008006" key="14">
    <source>
        <dbReference type="Google" id="ProtNLM"/>
    </source>
</evidence>
<dbReference type="Pfam" id="PF02899">
    <property type="entry name" value="Phage_int_SAM_1"/>
    <property type="match status" value="1"/>
</dbReference>
<evidence type="ECO:0000256" key="4">
    <source>
        <dbReference type="ARBA" id="ARBA00022829"/>
    </source>
</evidence>
<evidence type="ECO:0000256" key="8">
    <source>
        <dbReference type="ARBA" id="ARBA00023306"/>
    </source>
</evidence>
<dbReference type="InterPro" id="IPR013762">
    <property type="entry name" value="Integrase-like_cat_sf"/>
</dbReference>
<dbReference type="Pfam" id="PF00589">
    <property type="entry name" value="Phage_integrase"/>
    <property type="match status" value="1"/>
</dbReference>
<evidence type="ECO:0000256" key="9">
    <source>
        <dbReference type="PROSITE-ProRule" id="PRU01248"/>
    </source>
</evidence>
<dbReference type="InterPro" id="IPR044068">
    <property type="entry name" value="CB"/>
</dbReference>
<reference evidence="13" key="1">
    <citation type="submission" date="2017-09" db="EMBL/GenBank/DDBJ databases">
        <title>Depth-based differentiation of microbial function through sediment-hosted aquifers and enrichment of novel symbionts in the deep terrestrial subsurface.</title>
        <authorList>
            <person name="Probst A.J."/>
            <person name="Ladd B."/>
            <person name="Jarett J.K."/>
            <person name="Geller-Mcgrath D.E."/>
            <person name="Sieber C.M.K."/>
            <person name="Emerson J.B."/>
            <person name="Anantharaman K."/>
            <person name="Thomas B.C."/>
            <person name="Malmstrom R."/>
            <person name="Stieglmeier M."/>
            <person name="Klingl A."/>
            <person name="Woyke T."/>
            <person name="Ryan C.M."/>
            <person name="Banfield J.F."/>
        </authorList>
    </citation>
    <scope>NUCLEOTIDE SEQUENCE [LARGE SCALE GENOMIC DNA]</scope>
</reference>
<dbReference type="InterPro" id="IPR002104">
    <property type="entry name" value="Integrase_catalytic"/>
</dbReference>
<dbReference type="CDD" id="cd00798">
    <property type="entry name" value="INT_XerDC_C"/>
    <property type="match status" value="1"/>
</dbReference>
<evidence type="ECO:0000313" key="12">
    <source>
        <dbReference type="EMBL" id="PIS20722.1"/>
    </source>
</evidence>
<evidence type="ECO:0000256" key="2">
    <source>
        <dbReference type="ARBA" id="ARBA00022490"/>
    </source>
</evidence>
<dbReference type="InterPro" id="IPR050090">
    <property type="entry name" value="Tyrosine_recombinase_XerCD"/>
</dbReference>
<proteinExistence type="predicted"/>
<name>A0A2H0X739_UNCKA</name>
<dbReference type="InterPro" id="IPR011010">
    <property type="entry name" value="DNA_brk_join_enz"/>
</dbReference>
<keyword evidence="7" id="KW-0233">DNA recombination</keyword>
<dbReference type="Gene3D" id="1.10.150.130">
    <property type="match status" value="1"/>
</dbReference>
<dbReference type="EMBL" id="PEYW01000032">
    <property type="protein sequence ID" value="PIS20722.1"/>
    <property type="molecule type" value="Genomic_DNA"/>
</dbReference>
<evidence type="ECO:0000256" key="6">
    <source>
        <dbReference type="ARBA" id="ARBA00023125"/>
    </source>
</evidence>
<dbReference type="InterPro" id="IPR010998">
    <property type="entry name" value="Integrase_recombinase_N"/>
</dbReference>
<keyword evidence="3" id="KW-0132">Cell division</keyword>
<dbReference type="Gene3D" id="1.10.443.10">
    <property type="entry name" value="Intergrase catalytic core"/>
    <property type="match status" value="1"/>
</dbReference>
<dbReference type="GO" id="GO:0015074">
    <property type="term" value="P:DNA integration"/>
    <property type="evidence" value="ECO:0007669"/>
    <property type="project" value="UniProtKB-KW"/>
</dbReference>
<dbReference type="PANTHER" id="PTHR30349:SF77">
    <property type="entry name" value="TYROSINE RECOMBINASE XERC"/>
    <property type="match status" value="1"/>
</dbReference>
<accession>A0A2H0X739</accession>
<sequence length="308" mass="35477">MSTLLVSQINPFLEYCVIEKGLSKKTVENYRHYLLVFRDWLESAGLGTLSPIQLTPEHIWDYRVFLADKLIEEETEKTLKRDTQAYHLVALRAFLRFLVKRKVPCLSPDHIDLPKREPRHIKFLNLDQLELLLAQPKSDTLTGLRDRTIMEVLFSTGLRVSELVGLDKNQISFTSGEISVTGKGGKTRPVFLNERAVFWLRNYMQSRKDEDSAIFIQEGNRRRNNGSRRLTARTVQRIIKKYAQELDLTVKITPHTLRHSFATDLLSNGADLRSVQELLGHASVATTQIYTHVTNKQLKEVHKKFHGG</sequence>
<evidence type="ECO:0000259" key="11">
    <source>
        <dbReference type="PROSITE" id="PS51900"/>
    </source>
</evidence>
<evidence type="ECO:0000256" key="5">
    <source>
        <dbReference type="ARBA" id="ARBA00022908"/>
    </source>
</evidence>
<evidence type="ECO:0000256" key="3">
    <source>
        <dbReference type="ARBA" id="ARBA00022618"/>
    </source>
</evidence>
<comment type="caution">
    <text evidence="12">The sequence shown here is derived from an EMBL/GenBank/DDBJ whole genome shotgun (WGS) entry which is preliminary data.</text>
</comment>
<dbReference type="InterPro" id="IPR004107">
    <property type="entry name" value="Integrase_SAM-like_N"/>
</dbReference>
<dbReference type="GO" id="GO:0006310">
    <property type="term" value="P:DNA recombination"/>
    <property type="evidence" value="ECO:0007669"/>
    <property type="project" value="UniProtKB-KW"/>
</dbReference>
<dbReference type="AlphaFoldDB" id="A0A2H0X739"/>
<keyword evidence="8" id="KW-0131">Cell cycle</keyword>
<dbReference type="SUPFAM" id="SSF56349">
    <property type="entry name" value="DNA breaking-rejoining enzymes"/>
    <property type="match status" value="1"/>
</dbReference>
<evidence type="ECO:0000313" key="13">
    <source>
        <dbReference type="Proteomes" id="UP000231414"/>
    </source>
</evidence>
<keyword evidence="2" id="KW-0963">Cytoplasm</keyword>
<gene>
    <name evidence="12" type="ORF">COT52_02245</name>
</gene>
<evidence type="ECO:0000256" key="1">
    <source>
        <dbReference type="ARBA" id="ARBA00004496"/>
    </source>
</evidence>
<dbReference type="PROSITE" id="PS51898">
    <property type="entry name" value="TYR_RECOMBINASE"/>
    <property type="match status" value="1"/>
</dbReference>
<keyword evidence="6 9" id="KW-0238">DNA-binding</keyword>
<dbReference type="PANTHER" id="PTHR30349">
    <property type="entry name" value="PHAGE INTEGRASE-RELATED"/>
    <property type="match status" value="1"/>
</dbReference>